<dbReference type="InParanoid" id="D7DSR3"/>
<gene>
    <name evidence="1" type="ordered locus">Mvol_0513</name>
</gene>
<sequence>MYGYYDKVYREIRNWKPSKRYKSEKGYQEDLFKHLKKNLNNGPFTLGNTSVRMEAGRNLCDIVVEKNIGIELKKDLTTKAKVDRLLGQVNRYLEEYQEGVIIVLVGNTSESKLEDLKYALRPLTTSGYGFPKSLKVVAVRN</sequence>
<evidence type="ECO:0000313" key="1">
    <source>
        <dbReference type="EMBL" id="ADI36173.1"/>
    </source>
</evidence>
<dbReference type="EMBL" id="CP002057">
    <property type="protein sequence ID" value="ADI36173.1"/>
    <property type="molecule type" value="Genomic_DNA"/>
</dbReference>
<dbReference type="KEGG" id="mvo:Mvol_0513"/>
<evidence type="ECO:0000313" key="2">
    <source>
        <dbReference type="Proteomes" id="UP000007722"/>
    </source>
</evidence>
<protein>
    <recommendedName>
        <fullName evidence="3">GxxExxY protein</fullName>
    </recommendedName>
</protein>
<proteinExistence type="predicted"/>
<dbReference type="STRING" id="456320.Mvol_0513"/>
<dbReference type="Proteomes" id="UP000007722">
    <property type="component" value="Chromosome"/>
</dbReference>
<keyword evidence="2" id="KW-1185">Reference proteome</keyword>
<dbReference type="AlphaFoldDB" id="D7DSR3"/>
<dbReference type="HOGENOM" id="CLU_1821056_0_0_2"/>
<evidence type="ECO:0008006" key="3">
    <source>
        <dbReference type="Google" id="ProtNLM"/>
    </source>
</evidence>
<dbReference type="OrthoDB" id="62374at2157"/>
<name>D7DSR3_METV3</name>
<reference evidence="1 2" key="1">
    <citation type="submission" date="2010-05" db="EMBL/GenBank/DDBJ databases">
        <title>Complete sequence of Methanococcus voltae A3.</title>
        <authorList>
            <consortium name="US DOE Joint Genome Institute"/>
            <person name="Lucas S."/>
            <person name="Copeland A."/>
            <person name="Lapidus A."/>
            <person name="Cheng J.-F."/>
            <person name="Bruce D."/>
            <person name="Goodwin L."/>
            <person name="Pitluck S."/>
            <person name="Lowry S."/>
            <person name="Clum A."/>
            <person name="Land M."/>
            <person name="Hauser L."/>
            <person name="Kyrpides N."/>
            <person name="Mikhailova N."/>
            <person name="Whitman W.B."/>
            <person name="Woyke T."/>
        </authorList>
    </citation>
    <scope>NUCLEOTIDE SEQUENCE [LARGE SCALE GENOMIC DNA]</scope>
    <source>
        <strain evidence="2">ATCC BAA-1334 / A3</strain>
    </source>
</reference>
<dbReference type="eggNOG" id="arCOG09538">
    <property type="taxonomic scope" value="Archaea"/>
</dbReference>
<organism evidence="1 2">
    <name type="scientific">Methanococcus voltae (strain ATCC BAA-1334 / A3)</name>
    <dbReference type="NCBI Taxonomy" id="456320"/>
    <lineage>
        <taxon>Archaea</taxon>
        <taxon>Methanobacteriati</taxon>
        <taxon>Methanobacteriota</taxon>
        <taxon>Methanomada group</taxon>
        <taxon>Methanococci</taxon>
        <taxon>Methanococcales</taxon>
        <taxon>Methanococcaceae</taxon>
        <taxon>Methanococcus</taxon>
    </lineage>
</organism>
<accession>D7DSR3</accession>